<dbReference type="SUPFAM" id="SSF53098">
    <property type="entry name" value="Ribonuclease H-like"/>
    <property type="match status" value="1"/>
</dbReference>
<organism evidence="1 2">
    <name type="scientific">Crenichthys baileyi</name>
    <name type="common">White River springfish</name>
    <dbReference type="NCBI Taxonomy" id="28760"/>
    <lineage>
        <taxon>Eukaryota</taxon>
        <taxon>Metazoa</taxon>
        <taxon>Chordata</taxon>
        <taxon>Craniata</taxon>
        <taxon>Vertebrata</taxon>
        <taxon>Euteleostomi</taxon>
        <taxon>Actinopterygii</taxon>
        <taxon>Neopterygii</taxon>
        <taxon>Teleostei</taxon>
        <taxon>Neoteleostei</taxon>
        <taxon>Acanthomorphata</taxon>
        <taxon>Ovalentaria</taxon>
        <taxon>Atherinomorphae</taxon>
        <taxon>Cyprinodontiformes</taxon>
        <taxon>Goodeidae</taxon>
        <taxon>Crenichthys</taxon>
    </lineage>
</organism>
<keyword evidence="2" id="KW-1185">Reference proteome</keyword>
<dbReference type="InterPro" id="IPR023211">
    <property type="entry name" value="DNA_pol_palm_dom_sf"/>
</dbReference>
<gene>
    <name evidence="1" type="ORF">CRENBAI_010609</name>
</gene>
<dbReference type="InterPro" id="IPR043502">
    <property type="entry name" value="DNA/RNA_pol_sf"/>
</dbReference>
<comment type="caution">
    <text evidence="1">The sequence shown here is derived from an EMBL/GenBank/DDBJ whole genome shotgun (WGS) entry which is preliminary data.</text>
</comment>
<sequence>MVCHLEMYRQMLKSMALLVCKAGTERGLLTISAHVEKFNKGKAKLGHFKMNGCGLNVIDLYRVPETRDIKFTCISMKLNNITVFFIAKVREVNCKPPKDARKLCKLADVSYSRTDDMFRVGGKDLFAMLMYNLVDSQIWQEPLSKSWTLASDGIPGERASAVRARMHGRGFRVRPLIGLHYVGPGIGLELSFYFSSMYPSIMCAFNISPETIVLPAYNKFPYNLSGWVCFNWEAEGFEYASLILKYDQKHGCLL</sequence>
<name>A0AAV9QVR8_9TELE</name>
<evidence type="ECO:0000313" key="2">
    <source>
        <dbReference type="Proteomes" id="UP001311232"/>
    </source>
</evidence>
<dbReference type="InterPro" id="IPR012337">
    <property type="entry name" value="RNaseH-like_sf"/>
</dbReference>
<dbReference type="Proteomes" id="UP001311232">
    <property type="component" value="Unassembled WGS sequence"/>
</dbReference>
<proteinExistence type="predicted"/>
<reference evidence="1 2" key="1">
    <citation type="submission" date="2021-06" db="EMBL/GenBank/DDBJ databases">
        <authorList>
            <person name="Palmer J.M."/>
        </authorList>
    </citation>
    <scope>NUCLEOTIDE SEQUENCE [LARGE SCALE GENOMIC DNA]</scope>
    <source>
        <strain evidence="1 2">MEX-2019</strain>
        <tissue evidence="1">Muscle</tissue>
    </source>
</reference>
<dbReference type="AlphaFoldDB" id="A0AAV9QVR8"/>
<dbReference type="Gene3D" id="3.90.1600.10">
    <property type="entry name" value="Palm domain of DNA polymerase"/>
    <property type="match status" value="1"/>
</dbReference>
<evidence type="ECO:0008006" key="3">
    <source>
        <dbReference type="Google" id="ProtNLM"/>
    </source>
</evidence>
<protein>
    <recommendedName>
        <fullName evidence="3">DNA-directed DNA polymerase</fullName>
    </recommendedName>
</protein>
<accession>A0AAV9QVR8</accession>
<dbReference type="SUPFAM" id="SSF56672">
    <property type="entry name" value="DNA/RNA polymerases"/>
    <property type="match status" value="1"/>
</dbReference>
<evidence type="ECO:0000313" key="1">
    <source>
        <dbReference type="EMBL" id="KAK5600756.1"/>
    </source>
</evidence>
<dbReference type="EMBL" id="JAHHUM010002796">
    <property type="protein sequence ID" value="KAK5600756.1"/>
    <property type="molecule type" value="Genomic_DNA"/>
</dbReference>